<evidence type="ECO:0000313" key="1">
    <source>
        <dbReference type="EMBL" id="KAJ0111202.1"/>
    </source>
</evidence>
<comment type="caution">
    <text evidence="1">The sequence shown here is derived from an EMBL/GenBank/DDBJ whole genome shotgun (WGS) entry which is preliminary data.</text>
</comment>
<reference evidence="2" key="1">
    <citation type="journal article" date="2023" name="G3 (Bethesda)">
        <title>Genome assembly and association tests identify interacting loci associated with vigor, precocity, and sex in interspecific pistachio rootstocks.</title>
        <authorList>
            <person name="Palmer W."/>
            <person name="Jacygrad E."/>
            <person name="Sagayaradj S."/>
            <person name="Cavanaugh K."/>
            <person name="Han R."/>
            <person name="Bertier L."/>
            <person name="Beede B."/>
            <person name="Kafkas S."/>
            <person name="Golino D."/>
            <person name="Preece J."/>
            <person name="Michelmore R."/>
        </authorList>
    </citation>
    <scope>NUCLEOTIDE SEQUENCE [LARGE SCALE GENOMIC DNA]</scope>
</reference>
<name>A0ACC1C6F5_9ROSI</name>
<dbReference type="EMBL" id="CM047897">
    <property type="protein sequence ID" value="KAJ0111202.1"/>
    <property type="molecule type" value="Genomic_DNA"/>
</dbReference>
<keyword evidence="2" id="KW-1185">Reference proteome</keyword>
<organism evidence="1 2">
    <name type="scientific">Pistacia atlantica</name>
    <dbReference type="NCBI Taxonomy" id="434234"/>
    <lineage>
        <taxon>Eukaryota</taxon>
        <taxon>Viridiplantae</taxon>
        <taxon>Streptophyta</taxon>
        <taxon>Embryophyta</taxon>
        <taxon>Tracheophyta</taxon>
        <taxon>Spermatophyta</taxon>
        <taxon>Magnoliopsida</taxon>
        <taxon>eudicotyledons</taxon>
        <taxon>Gunneridae</taxon>
        <taxon>Pentapetalae</taxon>
        <taxon>rosids</taxon>
        <taxon>malvids</taxon>
        <taxon>Sapindales</taxon>
        <taxon>Anacardiaceae</taxon>
        <taxon>Pistacia</taxon>
    </lineage>
</organism>
<proteinExistence type="predicted"/>
<sequence>MAIWCAVEKTYIVSNNSYRVYDLTRRSVNIKQEGRTLEVYYEELQTIWQELDAINPPQIKNEIDLSTHLATVTNFRVYILLVGLDSHLDGARAYVLHSDPLPDVLKVYAMICEEDIRLKTMGSEEKTSGSALAARKGKEGSLYESLKPFFKSGGLNLVKDEHKCTHCGKNHTVDKCWKLHGRPNWANELIAKKQGSRASLINPVTGIGTIQLTPNIMIFILRRTWDMVLREGTCGTFIMAPS</sequence>
<gene>
    <name evidence="1" type="ORF">Patl1_03428</name>
</gene>
<evidence type="ECO:0000313" key="2">
    <source>
        <dbReference type="Proteomes" id="UP001164250"/>
    </source>
</evidence>
<protein>
    <submittedName>
        <fullName evidence="1">Uncharacterized protein</fullName>
    </submittedName>
</protein>
<dbReference type="Proteomes" id="UP001164250">
    <property type="component" value="Chromosome 1"/>
</dbReference>
<accession>A0ACC1C6F5</accession>